<keyword evidence="3" id="KW-1185">Reference proteome</keyword>
<feature type="region of interest" description="Disordered" evidence="1">
    <location>
        <begin position="1"/>
        <end position="21"/>
    </location>
</feature>
<evidence type="ECO:0000313" key="2">
    <source>
        <dbReference type="EMBL" id="AVO25030.1"/>
    </source>
</evidence>
<proteinExistence type="predicted"/>
<accession>A0A2P1JXJ8</accession>
<dbReference type="GeneID" id="64766351"/>
<dbReference type="RefSeq" id="YP_010059120.1">
    <property type="nucleotide sequence ID" value="NC_054724.1"/>
</dbReference>
<dbReference type="EMBL" id="MG962366">
    <property type="protein sequence ID" value="AVO25030.1"/>
    <property type="molecule type" value="Genomic_DNA"/>
</dbReference>
<name>A0A2P1JXJ8_9CAUD</name>
<reference evidence="3" key="1">
    <citation type="submission" date="2018-02" db="EMBL/GenBank/DDBJ databases">
        <authorList>
            <person name="Cohen D.B."/>
            <person name="Kent A.D."/>
        </authorList>
    </citation>
    <scope>NUCLEOTIDE SEQUENCE [LARGE SCALE GENOMIC DNA]</scope>
</reference>
<sequence>MALTFHPSDYSTHSCDGLEPDMAKHQDIREGPSYDGEWYCRDCYAAWTP</sequence>
<organism evidence="2 3">
    <name type="scientific">Rhodococcus phage Finch</name>
    <dbReference type="NCBI Taxonomy" id="2094144"/>
    <lineage>
        <taxon>Viruses</taxon>
        <taxon>Duplodnaviria</taxon>
        <taxon>Heunggongvirae</taxon>
        <taxon>Uroviricota</taxon>
        <taxon>Caudoviricetes</taxon>
        <taxon>Finchvirus</taxon>
        <taxon>Finchvirus finch</taxon>
    </lineage>
</organism>
<gene>
    <name evidence="2" type="primary">98</name>
    <name evidence="2" type="ORF">SEA_FINCH_98</name>
</gene>
<protein>
    <submittedName>
        <fullName evidence="2">Uncharacterized protein</fullName>
    </submittedName>
</protein>
<dbReference type="KEGG" id="vg:64766351"/>
<evidence type="ECO:0000313" key="3">
    <source>
        <dbReference type="Proteomes" id="UP000241290"/>
    </source>
</evidence>
<dbReference type="Proteomes" id="UP000241290">
    <property type="component" value="Genome"/>
</dbReference>
<evidence type="ECO:0000256" key="1">
    <source>
        <dbReference type="SAM" id="MobiDB-lite"/>
    </source>
</evidence>